<evidence type="ECO:0000313" key="3">
    <source>
        <dbReference type="Proteomes" id="UP001266357"/>
    </source>
</evidence>
<organism evidence="2 3">
    <name type="scientific">Thalassotalea castellviae</name>
    <dbReference type="NCBI Taxonomy" id="3075612"/>
    <lineage>
        <taxon>Bacteria</taxon>
        <taxon>Pseudomonadati</taxon>
        <taxon>Pseudomonadota</taxon>
        <taxon>Gammaproteobacteria</taxon>
        <taxon>Alteromonadales</taxon>
        <taxon>Colwelliaceae</taxon>
        <taxon>Thalassotalea</taxon>
    </lineage>
</organism>
<feature type="signal peptide" evidence="1">
    <location>
        <begin position="1"/>
        <end position="20"/>
    </location>
</feature>
<reference evidence="2 3" key="1">
    <citation type="submission" date="2023-09" db="EMBL/GenBank/DDBJ databases">
        <authorList>
            <person name="Rey-Velasco X."/>
        </authorList>
    </citation>
    <scope>NUCLEOTIDE SEQUENCE [LARGE SCALE GENOMIC DNA]</scope>
    <source>
        <strain evidence="2 3">W431</strain>
    </source>
</reference>
<proteinExistence type="predicted"/>
<evidence type="ECO:0000313" key="2">
    <source>
        <dbReference type="EMBL" id="MDT0604588.1"/>
    </source>
</evidence>
<sequence length="225" mass="25974">MKLTLYFVLCIFSLFKQAFAEEIKAPFIISYVEHDSIINFYVPLLDRAYRSIGITPEFIQINDKRALKLLNQGEIDADTAKSGEVFTLYPNIIKVPTPISKIQVMLICQLQLNCDLSVLKSANKMLGLIAGDEFYSNLLGNSKIRITEVSSFKILLAMFKQKRVDYIFMVFDEKDIEAKNSFKNKFLIEEKIGFHILHKKHRKLLPRLDKAIKLLLNTPFPQTIH</sequence>
<dbReference type="EMBL" id="JAVRIF010000007">
    <property type="protein sequence ID" value="MDT0604588.1"/>
    <property type="molecule type" value="Genomic_DNA"/>
</dbReference>
<dbReference type="Proteomes" id="UP001266357">
    <property type="component" value="Unassembled WGS sequence"/>
</dbReference>
<dbReference type="RefSeq" id="WP_311582940.1">
    <property type="nucleotide sequence ID" value="NZ_JAVRIF010000007.1"/>
</dbReference>
<name>A0ABU3A669_9GAMM</name>
<accession>A0ABU3A669</accession>
<evidence type="ECO:0008006" key="4">
    <source>
        <dbReference type="Google" id="ProtNLM"/>
    </source>
</evidence>
<feature type="chain" id="PRO_5045607400" description="Solute-binding protein family 3/N-terminal domain-containing protein" evidence="1">
    <location>
        <begin position="21"/>
        <end position="225"/>
    </location>
</feature>
<evidence type="ECO:0000256" key="1">
    <source>
        <dbReference type="SAM" id="SignalP"/>
    </source>
</evidence>
<protein>
    <recommendedName>
        <fullName evidence="4">Solute-binding protein family 3/N-terminal domain-containing protein</fullName>
    </recommendedName>
</protein>
<dbReference type="SUPFAM" id="SSF53850">
    <property type="entry name" value="Periplasmic binding protein-like II"/>
    <property type="match status" value="1"/>
</dbReference>
<keyword evidence="1" id="KW-0732">Signal</keyword>
<keyword evidence="3" id="KW-1185">Reference proteome</keyword>
<comment type="caution">
    <text evidence="2">The sequence shown here is derived from an EMBL/GenBank/DDBJ whole genome shotgun (WGS) entry which is preliminary data.</text>
</comment>
<gene>
    <name evidence="2" type="ORF">RM573_13340</name>
</gene>